<accession>A0A1E1K086</accession>
<organism evidence="2 3">
    <name type="scientific">Rhynchosporium agropyri</name>
    <dbReference type="NCBI Taxonomy" id="914238"/>
    <lineage>
        <taxon>Eukaryota</taxon>
        <taxon>Fungi</taxon>
        <taxon>Dikarya</taxon>
        <taxon>Ascomycota</taxon>
        <taxon>Pezizomycotina</taxon>
        <taxon>Leotiomycetes</taxon>
        <taxon>Helotiales</taxon>
        <taxon>Ploettnerulaceae</taxon>
        <taxon>Rhynchosporium</taxon>
    </lineage>
</organism>
<dbReference type="AlphaFoldDB" id="A0A1E1K086"/>
<feature type="domain" description="DUF6594" evidence="1">
    <location>
        <begin position="10"/>
        <end position="186"/>
    </location>
</feature>
<sequence length="188" mass="21150">MALAAYQNGYRSAAAHVAVSTELANFRKFANLNMRNLLCMQTELIMLEATVDELDQQDASEKASEIFLRSWEAVLRGTSERDRTRRETALTVRKKLQEYNEALVVQTQILNLEPPSKRVLGVHKDWLDSCDDLIALAGADRARDPLTSFLVNHCGGLFKVKDVESLVQQAGSSNIYYFPELNVSRLSN</sequence>
<proteinExistence type="predicted"/>
<reference evidence="3" key="1">
    <citation type="submission" date="2016-03" db="EMBL/GenBank/DDBJ databases">
        <authorList>
            <person name="Guldener U."/>
        </authorList>
    </citation>
    <scope>NUCLEOTIDE SEQUENCE [LARGE SCALE GENOMIC DNA]</scope>
    <source>
        <strain evidence="3">04CH-RAC-A.6.1</strain>
    </source>
</reference>
<protein>
    <recommendedName>
        <fullName evidence="1">DUF6594 domain-containing protein</fullName>
    </recommendedName>
</protein>
<evidence type="ECO:0000313" key="2">
    <source>
        <dbReference type="EMBL" id="CZS91421.1"/>
    </source>
</evidence>
<keyword evidence="3" id="KW-1185">Reference proteome</keyword>
<dbReference type="Proteomes" id="UP000178912">
    <property type="component" value="Unassembled WGS sequence"/>
</dbReference>
<dbReference type="PANTHER" id="PTHR34502">
    <property type="entry name" value="DUF6594 DOMAIN-CONTAINING PROTEIN-RELATED"/>
    <property type="match status" value="1"/>
</dbReference>
<dbReference type="Pfam" id="PF20237">
    <property type="entry name" value="DUF6594"/>
    <property type="match status" value="1"/>
</dbReference>
<dbReference type="InterPro" id="IPR046529">
    <property type="entry name" value="DUF6594"/>
</dbReference>
<evidence type="ECO:0000313" key="3">
    <source>
        <dbReference type="Proteomes" id="UP000178912"/>
    </source>
</evidence>
<name>A0A1E1K086_9HELO</name>
<dbReference type="EMBL" id="FJUX01000008">
    <property type="protein sequence ID" value="CZS91421.1"/>
    <property type="molecule type" value="Genomic_DNA"/>
</dbReference>
<evidence type="ECO:0000259" key="1">
    <source>
        <dbReference type="Pfam" id="PF20237"/>
    </source>
</evidence>
<dbReference type="OrthoDB" id="3533814at2759"/>
<dbReference type="PANTHER" id="PTHR34502:SF5">
    <property type="entry name" value="DUF6594 DOMAIN-CONTAINING PROTEIN"/>
    <property type="match status" value="1"/>
</dbReference>
<gene>
    <name evidence="2" type="ORF">RAG0_02054</name>
</gene>